<dbReference type="GO" id="GO:0043161">
    <property type="term" value="P:proteasome-mediated ubiquitin-dependent protein catabolic process"/>
    <property type="evidence" value="ECO:0007669"/>
    <property type="project" value="TreeGrafter"/>
</dbReference>
<dbReference type="InterPro" id="IPR001841">
    <property type="entry name" value="Znf_RING"/>
</dbReference>
<keyword evidence="11" id="KW-0256">Endoplasmic reticulum</keyword>
<dbReference type="GO" id="GO:0036503">
    <property type="term" value="P:ERAD pathway"/>
    <property type="evidence" value="ECO:0007669"/>
    <property type="project" value="TreeGrafter"/>
</dbReference>
<evidence type="ECO:0000256" key="6">
    <source>
        <dbReference type="ARBA" id="ARBA00022679"/>
    </source>
</evidence>
<keyword evidence="14 17" id="KW-0472">Membrane</keyword>
<comment type="catalytic activity">
    <reaction evidence="1">
        <text>S-ubiquitinyl-[E2 ubiquitin-conjugating enzyme]-L-cysteine + [acceptor protein]-L-lysine = [E2 ubiquitin-conjugating enzyme]-L-cysteine + N(6)-ubiquitinyl-[acceptor protein]-L-lysine.</text>
        <dbReference type="EC" id="2.3.2.27"/>
    </reaction>
</comment>
<keyword evidence="13 17" id="KW-1133">Transmembrane helix</keyword>
<dbReference type="CDD" id="cd16479">
    <property type="entry name" value="RING-H2_synoviolin"/>
    <property type="match status" value="1"/>
</dbReference>
<evidence type="ECO:0000313" key="20">
    <source>
        <dbReference type="Proteomes" id="UP001472866"/>
    </source>
</evidence>
<feature type="compositionally biased region" description="Low complexity" evidence="16">
    <location>
        <begin position="374"/>
        <end position="392"/>
    </location>
</feature>
<dbReference type="PANTHER" id="PTHR22763:SF184">
    <property type="entry name" value="E3 UBIQUITIN-PROTEIN LIGASE SYNOVIOLIN"/>
    <property type="match status" value="1"/>
</dbReference>
<evidence type="ECO:0000256" key="5">
    <source>
        <dbReference type="ARBA" id="ARBA00012483"/>
    </source>
</evidence>
<evidence type="ECO:0000256" key="11">
    <source>
        <dbReference type="ARBA" id="ARBA00022824"/>
    </source>
</evidence>
<dbReference type="Proteomes" id="UP001472866">
    <property type="component" value="Chromosome 02"/>
</dbReference>
<feature type="region of interest" description="Disordered" evidence="16">
    <location>
        <begin position="538"/>
        <end position="646"/>
    </location>
</feature>
<evidence type="ECO:0000256" key="2">
    <source>
        <dbReference type="ARBA" id="ARBA00004477"/>
    </source>
</evidence>
<evidence type="ECO:0000256" key="7">
    <source>
        <dbReference type="ARBA" id="ARBA00022692"/>
    </source>
</evidence>
<dbReference type="PANTHER" id="PTHR22763">
    <property type="entry name" value="RING ZINC FINGER PROTEIN"/>
    <property type="match status" value="1"/>
</dbReference>
<protein>
    <recommendedName>
        <fullName evidence="5">RING-type E3 ubiquitin transferase</fullName>
        <ecNumber evidence="5">2.3.2.27</ecNumber>
    </recommendedName>
</protein>
<proteinExistence type="inferred from homology"/>
<feature type="domain" description="RING-type" evidence="18">
    <location>
        <begin position="292"/>
        <end position="332"/>
    </location>
</feature>
<feature type="transmembrane region" description="Helical" evidence="17">
    <location>
        <begin position="101"/>
        <end position="119"/>
    </location>
</feature>
<reference evidence="19 20" key="1">
    <citation type="submission" date="2024-03" db="EMBL/GenBank/DDBJ databases">
        <title>Complete genome sequence of the green alga Chloropicon roscoffensis RCC1871.</title>
        <authorList>
            <person name="Lemieux C."/>
            <person name="Pombert J.-F."/>
            <person name="Otis C."/>
            <person name="Turmel M."/>
        </authorList>
    </citation>
    <scope>NUCLEOTIDE SEQUENCE [LARGE SCALE GENOMIC DNA]</scope>
    <source>
        <strain evidence="19 20">RCC1871</strain>
    </source>
</reference>
<dbReference type="InterPro" id="IPR058051">
    <property type="entry name" value="Znf_RING_synoviolin"/>
</dbReference>
<evidence type="ECO:0000256" key="17">
    <source>
        <dbReference type="SAM" id="Phobius"/>
    </source>
</evidence>
<dbReference type="Pfam" id="PF25563">
    <property type="entry name" value="TPR_SYVN1_N"/>
    <property type="match status" value="1"/>
</dbReference>
<dbReference type="GO" id="GO:0008270">
    <property type="term" value="F:zinc ion binding"/>
    <property type="evidence" value="ECO:0007669"/>
    <property type="project" value="UniProtKB-KW"/>
</dbReference>
<dbReference type="InterPro" id="IPR057992">
    <property type="entry name" value="TPR_SYVN1_N"/>
</dbReference>
<keyword evidence="7 17" id="KW-0812">Transmembrane</keyword>
<keyword evidence="8" id="KW-0479">Metal-binding</keyword>
<feature type="compositionally biased region" description="Low complexity" evidence="16">
    <location>
        <begin position="545"/>
        <end position="556"/>
    </location>
</feature>
<gene>
    <name evidence="19" type="ORF">HKI87_02g12390</name>
</gene>
<feature type="transmembrane region" description="Helical" evidence="17">
    <location>
        <begin position="139"/>
        <end position="158"/>
    </location>
</feature>
<feature type="compositionally biased region" description="Acidic residues" evidence="16">
    <location>
        <begin position="561"/>
        <end position="572"/>
    </location>
</feature>
<dbReference type="EMBL" id="CP151502">
    <property type="protein sequence ID" value="WZN59713.1"/>
    <property type="molecule type" value="Genomic_DNA"/>
</dbReference>
<feature type="transmembrane region" description="Helical" evidence="17">
    <location>
        <begin position="45"/>
        <end position="63"/>
    </location>
</feature>
<dbReference type="AlphaFoldDB" id="A0AAX4P1C2"/>
<sequence length="646" mass="71939">MAGLTLAKYTAVSVTVAAGAILHAWSMRQQLYPTMVLLTTNKTLLVVLGNFALSVMLCMGKLVKVTFLGDLRESEVERLHDRMKETVMEMCIAMTIFREEFSFSFIRYFSFLLFLKVFHWLSSDRVEYLETTPNITASQHWRCSSLIGLLLLVDILFLREAIAEMTSKGPSVLLLFAFEYIILATGCIKLSTKYLFYWVDRLYQGNWSAKSICVLYLDLVTELFQLSVYSIFFCIIFVYYGLPFHLLRDLYWSIRNFKNKLVAFIKYRRITTNMNENFEDATAEEIGENSVCIICREEMVAGAAKKLHCGHIFHTNCLRSWLERQQTCPMCRTPVIPPRQQEQAQGPQQEQQQDAAQQAAEGADGNPQPRPEPLRQQLPQQPAAPPAAGLRRVNPGPGPVETPQAQPQQPQPQHETSRSPGAQAFGAGVGTGPSPVGIQQGGFAPTGGFLPSGTAGLGLGMGGPPSPLWYQNPYGFGVMPFMPAPFPPPFQQPSPEQHAMAMAAAQAALRTQQGDDEQQREFAEMKQQLVELRKKLSDNERELQRLSPLQQQQEESPPGPPDEEAMPQEYEEGPSTSGVDEGNRMESMEFEGKEETMEDAPSTPVRASKSGSPSAAPEEEAPGIVGDTGGGEVNELRQRRLNRFSP</sequence>
<evidence type="ECO:0000256" key="15">
    <source>
        <dbReference type="PROSITE-ProRule" id="PRU00175"/>
    </source>
</evidence>
<evidence type="ECO:0000256" key="16">
    <source>
        <dbReference type="SAM" id="MobiDB-lite"/>
    </source>
</evidence>
<dbReference type="SMART" id="SM00184">
    <property type="entry name" value="RING"/>
    <property type="match status" value="1"/>
</dbReference>
<organism evidence="19 20">
    <name type="scientific">Chloropicon roscoffensis</name>
    <dbReference type="NCBI Taxonomy" id="1461544"/>
    <lineage>
        <taxon>Eukaryota</taxon>
        <taxon>Viridiplantae</taxon>
        <taxon>Chlorophyta</taxon>
        <taxon>Chloropicophyceae</taxon>
        <taxon>Chloropicales</taxon>
        <taxon>Chloropicaceae</taxon>
        <taxon>Chloropicon</taxon>
    </lineage>
</organism>
<dbReference type="GO" id="GO:0005789">
    <property type="term" value="C:endoplasmic reticulum membrane"/>
    <property type="evidence" value="ECO:0007669"/>
    <property type="project" value="UniProtKB-SubCell"/>
</dbReference>
<comment type="similarity">
    <text evidence="4">Belongs to the HRD1 family.</text>
</comment>
<keyword evidence="9 15" id="KW-0863">Zinc-finger</keyword>
<dbReference type="Gene3D" id="3.30.40.10">
    <property type="entry name" value="Zinc/RING finger domain, C3HC4 (zinc finger)"/>
    <property type="match status" value="1"/>
</dbReference>
<feature type="compositionally biased region" description="Low complexity" evidence="16">
    <location>
        <begin position="493"/>
        <end position="508"/>
    </location>
</feature>
<evidence type="ECO:0000256" key="3">
    <source>
        <dbReference type="ARBA" id="ARBA00004906"/>
    </source>
</evidence>
<dbReference type="GO" id="GO:0061630">
    <property type="term" value="F:ubiquitin protein ligase activity"/>
    <property type="evidence" value="ECO:0007669"/>
    <property type="project" value="UniProtKB-EC"/>
</dbReference>
<evidence type="ECO:0000256" key="14">
    <source>
        <dbReference type="ARBA" id="ARBA00023136"/>
    </source>
</evidence>
<feature type="region of interest" description="Disordered" evidence="16">
    <location>
        <begin position="492"/>
        <end position="520"/>
    </location>
</feature>
<feature type="transmembrane region" description="Helical" evidence="17">
    <location>
        <begin position="7"/>
        <end position="25"/>
    </location>
</feature>
<keyword evidence="12" id="KW-0862">Zinc</keyword>
<feature type="compositionally biased region" description="Low complexity" evidence="16">
    <location>
        <begin position="340"/>
        <end position="367"/>
    </location>
</feature>
<comment type="pathway">
    <text evidence="3">Protein modification; protein ubiquitination.</text>
</comment>
<dbReference type="SUPFAM" id="SSF57850">
    <property type="entry name" value="RING/U-box"/>
    <property type="match status" value="1"/>
</dbReference>
<dbReference type="EC" id="2.3.2.27" evidence="5"/>
<evidence type="ECO:0000256" key="4">
    <source>
        <dbReference type="ARBA" id="ARBA00010089"/>
    </source>
</evidence>
<evidence type="ECO:0000256" key="12">
    <source>
        <dbReference type="ARBA" id="ARBA00022833"/>
    </source>
</evidence>
<keyword evidence="6" id="KW-0808">Transferase</keyword>
<evidence type="ECO:0000256" key="8">
    <source>
        <dbReference type="ARBA" id="ARBA00022723"/>
    </source>
</evidence>
<dbReference type="Pfam" id="PF13639">
    <property type="entry name" value="zf-RING_2"/>
    <property type="match status" value="1"/>
</dbReference>
<comment type="subcellular location">
    <subcellularLocation>
        <location evidence="2">Endoplasmic reticulum membrane</location>
        <topology evidence="2">Multi-pass membrane protein</topology>
    </subcellularLocation>
</comment>
<accession>A0AAX4P1C2</accession>
<dbReference type="InterPro" id="IPR050731">
    <property type="entry name" value="HRD1_E3_ubiq-ligases"/>
</dbReference>
<evidence type="ECO:0000256" key="10">
    <source>
        <dbReference type="ARBA" id="ARBA00022786"/>
    </source>
</evidence>
<dbReference type="InterPro" id="IPR013083">
    <property type="entry name" value="Znf_RING/FYVE/PHD"/>
</dbReference>
<evidence type="ECO:0000256" key="9">
    <source>
        <dbReference type="ARBA" id="ARBA00022771"/>
    </source>
</evidence>
<feature type="transmembrane region" description="Helical" evidence="17">
    <location>
        <begin position="170"/>
        <end position="191"/>
    </location>
</feature>
<evidence type="ECO:0000256" key="13">
    <source>
        <dbReference type="ARBA" id="ARBA00022989"/>
    </source>
</evidence>
<dbReference type="PROSITE" id="PS50089">
    <property type="entry name" value="ZF_RING_2"/>
    <property type="match status" value="1"/>
</dbReference>
<feature type="transmembrane region" description="Helical" evidence="17">
    <location>
        <begin position="226"/>
        <end position="247"/>
    </location>
</feature>
<name>A0AAX4P1C2_9CHLO</name>
<evidence type="ECO:0000256" key="1">
    <source>
        <dbReference type="ARBA" id="ARBA00000900"/>
    </source>
</evidence>
<keyword evidence="10" id="KW-0833">Ubl conjugation pathway</keyword>
<evidence type="ECO:0000259" key="18">
    <source>
        <dbReference type="PROSITE" id="PS50089"/>
    </source>
</evidence>
<evidence type="ECO:0000313" key="19">
    <source>
        <dbReference type="EMBL" id="WZN59713.1"/>
    </source>
</evidence>
<feature type="compositionally biased region" description="Basic and acidic residues" evidence="16">
    <location>
        <begin position="581"/>
        <end position="595"/>
    </location>
</feature>
<feature type="region of interest" description="Disordered" evidence="16">
    <location>
        <begin position="339"/>
        <end position="449"/>
    </location>
</feature>
<feature type="compositionally biased region" description="Low complexity" evidence="16">
    <location>
        <begin position="403"/>
        <end position="413"/>
    </location>
</feature>
<keyword evidence="20" id="KW-1185">Reference proteome</keyword>